<evidence type="ECO:0000313" key="1">
    <source>
        <dbReference type="EMBL" id="MQL70359.1"/>
    </source>
</evidence>
<evidence type="ECO:0000313" key="2">
    <source>
        <dbReference type="Proteomes" id="UP000652761"/>
    </source>
</evidence>
<accession>A0A843TPG2</accession>
<keyword evidence="2" id="KW-1185">Reference proteome</keyword>
<proteinExistence type="predicted"/>
<reference evidence="1" key="1">
    <citation type="submission" date="2017-07" db="EMBL/GenBank/DDBJ databases">
        <title>Taro Niue Genome Assembly and Annotation.</title>
        <authorList>
            <person name="Atibalentja N."/>
            <person name="Keating K."/>
            <person name="Fields C.J."/>
        </authorList>
    </citation>
    <scope>NUCLEOTIDE SEQUENCE</scope>
    <source>
        <strain evidence="1">Niue_2</strain>
        <tissue evidence="1">Leaf</tissue>
    </source>
</reference>
<sequence length="141" mass="15376">MDDGMVEGPAGGWLLSCKSLAGSCALVKRAVGVAIVRTKKQIRAMQAWRLASYEGLESMEFRYHEASVRVVLLCSETGEVDTKLQFVLEFFFASAVRAGSCALVKRAAGVAIVQTRKQIRAMQAWQLAVSEARRFGGSELC</sequence>
<comment type="caution">
    <text evidence="1">The sequence shown here is derived from an EMBL/GenBank/DDBJ whole genome shotgun (WGS) entry which is preliminary data.</text>
</comment>
<gene>
    <name evidence="1" type="ORF">Taro_002681</name>
</gene>
<dbReference type="Proteomes" id="UP000652761">
    <property type="component" value="Unassembled WGS sequence"/>
</dbReference>
<name>A0A843TPG2_COLES</name>
<organism evidence="1 2">
    <name type="scientific">Colocasia esculenta</name>
    <name type="common">Wild taro</name>
    <name type="synonym">Arum esculentum</name>
    <dbReference type="NCBI Taxonomy" id="4460"/>
    <lineage>
        <taxon>Eukaryota</taxon>
        <taxon>Viridiplantae</taxon>
        <taxon>Streptophyta</taxon>
        <taxon>Embryophyta</taxon>
        <taxon>Tracheophyta</taxon>
        <taxon>Spermatophyta</taxon>
        <taxon>Magnoliopsida</taxon>
        <taxon>Liliopsida</taxon>
        <taxon>Araceae</taxon>
        <taxon>Aroideae</taxon>
        <taxon>Colocasieae</taxon>
        <taxon>Colocasia</taxon>
    </lineage>
</organism>
<dbReference type="EMBL" id="NMUH01000065">
    <property type="protein sequence ID" value="MQL70359.1"/>
    <property type="molecule type" value="Genomic_DNA"/>
</dbReference>
<protein>
    <submittedName>
        <fullName evidence="1">Uncharacterized protein</fullName>
    </submittedName>
</protein>
<dbReference type="AlphaFoldDB" id="A0A843TPG2"/>